<dbReference type="Proteomes" id="UP000054241">
    <property type="component" value="Unassembled WGS sequence"/>
</dbReference>
<evidence type="ECO:0008006" key="4">
    <source>
        <dbReference type="Google" id="ProtNLM"/>
    </source>
</evidence>
<gene>
    <name evidence="2" type="ORF">AQI88_02060</name>
</gene>
<dbReference type="AlphaFoldDB" id="A0A101NSN9"/>
<dbReference type="EMBL" id="LMWL01000004">
    <property type="protein sequence ID" value="KUM98494.1"/>
    <property type="molecule type" value="Genomic_DNA"/>
</dbReference>
<keyword evidence="3" id="KW-1185">Reference proteome</keyword>
<reference evidence="2 3" key="1">
    <citation type="submission" date="2015-10" db="EMBL/GenBank/DDBJ databases">
        <title>Draft genome sequence of Streptomyces cellostaticus DSM 40189, type strain for the species Streptomyces cellostaticus.</title>
        <authorList>
            <person name="Ruckert C."/>
            <person name="Winkler A."/>
            <person name="Kalinowski J."/>
            <person name="Kampfer P."/>
            <person name="Glaeser S."/>
        </authorList>
    </citation>
    <scope>NUCLEOTIDE SEQUENCE [LARGE SCALE GENOMIC DNA]</scope>
    <source>
        <strain evidence="2 3">DSM 40189</strain>
    </source>
</reference>
<evidence type="ECO:0000256" key="1">
    <source>
        <dbReference type="SAM" id="MobiDB-lite"/>
    </source>
</evidence>
<dbReference type="RefSeq" id="WP_066990741.1">
    <property type="nucleotide sequence ID" value="NZ_BNDU01000004.1"/>
</dbReference>
<dbReference type="InterPro" id="IPR032716">
    <property type="entry name" value="ACC_epsilon"/>
</dbReference>
<sequence>MTVGTPAQAPLIRIESGNPDQEELVALTTVLLARTGLAAAEPPGTGPGSLPPAVRWTRPERRAPYRSPTSWQR</sequence>
<dbReference type="Pfam" id="PF13822">
    <property type="entry name" value="ACC_epsilon"/>
    <property type="match status" value="1"/>
</dbReference>
<evidence type="ECO:0000313" key="2">
    <source>
        <dbReference type="EMBL" id="KUM98494.1"/>
    </source>
</evidence>
<name>A0A101NSN9_9ACTN</name>
<feature type="region of interest" description="Disordered" evidence="1">
    <location>
        <begin position="38"/>
        <end position="73"/>
    </location>
</feature>
<dbReference type="GO" id="GO:0003989">
    <property type="term" value="F:acetyl-CoA carboxylase activity"/>
    <property type="evidence" value="ECO:0007669"/>
    <property type="project" value="InterPro"/>
</dbReference>
<comment type="caution">
    <text evidence="2">The sequence shown here is derived from an EMBL/GenBank/DDBJ whole genome shotgun (WGS) entry which is preliminary data.</text>
</comment>
<organism evidence="2 3">
    <name type="scientific">Streptomyces cellostaticus</name>
    <dbReference type="NCBI Taxonomy" id="67285"/>
    <lineage>
        <taxon>Bacteria</taxon>
        <taxon>Bacillati</taxon>
        <taxon>Actinomycetota</taxon>
        <taxon>Actinomycetes</taxon>
        <taxon>Kitasatosporales</taxon>
        <taxon>Streptomycetaceae</taxon>
        <taxon>Streptomyces</taxon>
    </lineage>
</organism>
<evidence type="ECO:0000313" key="3">
    <source>
        <dbReference type="Proteomes" id="UP000054241"/>
    </source>
</evidence>
<proteinExistence type="predicted"/>
<protein>
    <recommendedName>
        <fullName evidence="4">Acyl-CoA carboxylase subunit epsilon</fullName>
    </recommendedName>
</protein>
<accession>A0A101NSN9</accession>
<dbReference type="GO" id="GO:0004658">
    <property type="term" value="F:propionyl-CoA carboxylase activity"/>
    <property type="evidence" value="ECO:0007669"/>
    <property type="project" value="InterPro"/>
</dbReference>